<accession>B7ID17</accession>
<dbReference type="GO" id="GO:0006935">
    <property type="term" value="P:chemotaxis"/>
    <property type="evidence" value="ECO:0007669"/>
    <property type="project" value="UniProtKB-UniRule"/>
</dbReference>
<dbReference type="STRING" id="484019.THA_1451"/>
<dbReference type="EMBL" id="CP001185">
    <property type="protein sequence ID" value="ACJ75894.1"/>
    <property type="molecule type" value="Genomic_DNA"/>
</dbReference>
<dbReference type="AlphaFoldDB" id="B7ID17"/>
<protein>
    <recommendedName>
        <fullName evidence="2">protein-glutamate methylesterase</fullName>
        <ecNumber evidence="2">3.1.1.61</ecNumber>
    </recommendedName>
</protein>
<dbReference type="KEGG" id="taf:THA_1451"/>
<evidence type="ECO:0000256" key="4">
    <source>
        <dbReference type="PROSITE-ProRule" id="PRU00050"/>
    </source>
</evidence>
<keyword evidence="4" id="KW-0145">Chemotaxis</keyword>
<feature type="active site" evidence="4">
    <location>
        <position position="126"/>
    </location>
</feature>
<dbReference type="GO" id="GO:0000156">
    <property type="term" value="F:phosphorelay response regulator activity"/>
    <property type="evidence" value="ECO:0007669"/>
    <property type="project" value="InterPro"/>
</dbReference>
<dbReference type="PANTHER" id="PTHR42872">
    <property type="entry name" value="PROTEIN-GLUTAMATE METHYLESTERASE/PROTEIN-GLUTAMINE GLUTAMINASE"/>
    <property type="match status" value="1"/>
</dbReference>
<evidence type="ECO:0000256" key="2">
    <source>
        <dbReference type="ARBA" id="ARBA00039140"/>
    </source>
</evidence>
<feature type="active site" evidence="4">
    <location>
        <position position="9"/>
    </location>
</feature>
<feature type="active site" evidence="4">
    <location>
        <position position="35"/>
    </location>
</feature>
<evidence type="ECO:0000256" key="3">
    <source>
        <dbReference type="ARBA" id="ARBA00048267"/>
    </source>
</evidence>
<dbReference type="PANTHER" id="PTHR42872:SF6">
    <property type="entry name" value="PROTEIN-GLUTAMATE METHYLESTERASE_PROTEIN-GLUTAMINE GLUTAMINASE"/>
    <property type="match status" value="1"/>
</dbReference>
<name>B7ID17_THEAB</name>
<evidence type="ECO:0000313" key="6">
    <source>
        <dbReference type="EMBL" id="ACJ75894.1"/>
    </source>
</evidence>
<dbReference type="RefSeq" id="WP_012580230.1">
    <property type="nucleotide sequence ID" value="NC_011653.1"/>
</dbReference>
<dbReference type="Proteomes" id="UP000002453">
    <property type="component" value="Chromosome"/>
</dbReference>
<dbReference type="HOGENOM" id="CLU_1382319_0_0_0"/>
<dbReference type="SUPFAM" id="SSF52738">
    <property type="entry name" value="Methylesterase CheB, C-terminal domain"/>
    <property type="match status" value="1"/>
</dbReference>
<dbReference type="OrthoDB" id="49454at2"/>
<dbReference type="PROSITE" id="PS50122">
    <property type="entry name" value="CHEB"/>
    <property type="match status" value="1"/>
</dbReference>
<dbReference type="EC" id="3.1.1.61" evidence="2"/>
<evidence type="ECO:0000313" key="7">
    <source>
        <dbReference type="Proteomes" id="UP000002453"/>
    </source>
</evidence>
<dbReference type="GO" id="GO:0008984">
    <property type="term" value="F:protein-glutamate methylesterase activity"/>
    <property type="evidence" value="ECO:0007669"/>
    <property type="project" value="UniProtKB-EC"/>
</dbReference>
<dbReference type="Pfam" id="PF01339">
    <property type="entry name" value="CheB_methylest"/>
    <property type="match status" value="1"/>
</dbReference>
<sequence>MEKVIIAGSAGSPNNVIKILKINQKLNIPILLCIHFSKNAIENFAHNIKNETGHEVIIVKNPIKLKPAVYLAEGGKDLLLKTSEIVNSGIYKDTKTHPSIEVLLNSIAKLNDKNFHIFILGGLGNDGAKIAKTLEEKGIKFYIEKNPSFEYLTNNFLKNLKYHKILGLEEMKNEIIKINKKRR</sequence>
<dbReference type="InterPro" id="IPR000673">
    <property type="entry name" value="Sig_transdc_resp-reg_Me-estase"/>
</dbReference>
<proteinExistence type="predicted"/>
<evidence type="ECO:0000256" key="1">
    <source>
        <dbReference type="ARBA" id="ARBA00022801"/>
    </source>
</evidence>
<organism evidence="6 7">
    <name type="scientific">Thermosipho africanus (strain TCF52B)</name>
    <dbReference type="NCBI Taxonomy" id="484019"/>
    <lineage>
        <taxon>Bacteria</taxon>
        <taxon>Thermotogati</taxon>
        <taxon>Thermotogota</taxon>
        <taxon>Thermotogae</taxon>
        <taxon>Thermotogales</taxon>
        <taxon>Fervidobacteriaceae</taxon>
        <taxon>Thermosipho</taxon>
    </lineage>
</organism>
<comment type="catalytic activity">
    <reaction evidence="3">
        <text>[protein]-L-glutamate 5-O-methyl ester + H2O = L-glutamyl-[protein] + methanol + H(+)</text>
        <dbReference type="Rhea" id="RHEA:23236"/>
        <dbReference type="Rhea" id="RHEA-COMP:10208"/>
        <dbReference type="Rhea" id="RHEA-COMP:10311"/>
        <dbReference type="ChEBI" id="CHEBI:15377"/>
        <dbReference type="ChEBI" id="CHEBI:15378"/>
        <dbReference type="ChEBI" id="CHEBI:17790"/>
        <dbReference type="ChEBI" id="CHEBI:29973"/>
        <dbReference type="ChEBI" id="CHEBI:82795"/>
        <dbReference type="EC" id="3.1.1.61"/>
    </reaction>
</comment>
<dbReference type="InterPro" id="IPR035909">
    <property type="entry name" value="CheB_C"/>
</dbReference>
<dbReference type="Gene3D" id="3.40.50.180">
    <property type="entry name" value="Methylesterase CheB, C-terminal domain"/>
    <property type="match status" value="1"/>
</dbReference>
<gene>
    <name evidence="6" type="ordered locus">THA_1451</name>
</gene>
<feature type="domain" description="CheB-type methylesterase" evidence="5">
    <location>
        <begin position="1"/>
        <end position="148"/>
    </location>
</feature>
<reference evidence="6 7" key="1">
    <citation type="journal article" date="2009" name="J. Bacteriol.">
        <title>The genome of Thermosipho africanus TCF52B: lateral genetic connections to the Firmicutes and Archaea.</title>
        <authorList>
            <person name="Nesboe C.L."/>
            <person name="Bapteste E."/>
            <person name="Curtis B."/>
            <person name="Dahle H."/>
            <person name="Lopez P."/>
            <person name="Macleod D."/>
            <person name="Dlutek M."/>
            <person name="Bowman S."/>
            <person name="Zhaxybayeva O."/>
            <person name="Birkeland N.-K."/>
            <person name="Doolittle W.F."/>
        </authorList>
    </citation>
    <scope>NUCLEOTIDE SEQUENCE [LARGE SCALE GENOMIC DNA]</scope>
    <source>
        <strain evidence="6 7">TCF52B</strain>
    </source>
</reference>
<dbReference type="eggNOG" id="COG2201">
    <property type="taxonomic scope" value="Bacteria"/>
</dbReference>
<keyword evidence="1 4" id="KW-0378">Hydrolase</keyword>
<dbReference type="GO" id="GO:0005737">
    <property type="term" value="C:cytoplasm"/>
    <property type="evidence" value="ECO:0007669"/>
    <property type="project" value="InterPro"/>
</dbReference>
<evidence type="ECO:0000259" key="5">
    <source>
        <dbReference type="PROSITE" id="PS50122"/>
    </source>
</evidence>
<keyword evidence="7" id="KW-1185">Reference proteome</keyword>